<accession>A0A0V0GRT2</accession>
<sequence length="75" mass="8917">MCMFKVGVFTRQLRPSLNVCLCIMSFPQIYSFGFILLGLYTKNRCFTLFVHLSKSKEFYYFFSMLSLVLNNNYIK</sequence>
<evidence type="ECO:0000313" key="2">
    <source>
        <dbReference type="EMBL" id="JAP10961.1"/>
    </source>
</evidence>
<keyword evidence="1" id="KW-1133">Transmembrane helix</keyword>
<keyword evidence="1" id="KW-0472">Membrane</keyword>
<feature type="transmembrane region" description="Helical" evidence="1">
    <location>
        <begin position="16"/>
        <end position="37"/>
    </location>
</feature>
<keyword evidence="1" id="KW-0812">Transmembrane</keyword>
<protein>
    <submittedName>
        <fullName evidence="2">Putative ovule protein</fullName>
    </submittedName>
</protein>
<evidence type="ECO:0000256" key="1">
    <source>
        <dbReference type="SAM" id="Phobius"/>
    </source>
</evidence>
<dbReference type="AlphaFoldDB" id="A0A0V0GRT2"/>
<proteinExistence type="predicted"/>
<reference evidence="2" key="1">
    <citation type="submission" date="2015-12" db="EMBL/GenBank/DDBJ databases">
        <title>Gene expression during late stages of embryo sac development: a critical building block for successful pollen-pistil interactions.</title>
        <authorList>
            <person name="Liu Y."/>
            <person name="Joly V."/>
            <person name="Sabar M."/>
            <person name="Matton D.P."/>
        </authorList>
    </citation>
    <scope>NUCLEOTIDE SEQUENCE</scope>
</reference>
<name>A0A0V0GRT2_SOLCH</name>
<dbReference type="EMBL" id="GEDG01032167">
    <property type="protein sequence ID" value="JAP10961.1"/>
    <property type="molecule type" value="Transcribed_RNA"/>
</dbReference>
<feature type="transmembrane region" description="Helical" evidence="1">
    <location>
        <begin position="58"/>
        <end position="74"/>
    </location>
</feature>
<organism evidence="2">
    <name type="scientific">Solanum chacoense</name>
    <name type="common">Chaco potato</name>
    <dbReference type="NCBI Taxonomy" id="4108"/>
    <lineage>
        <taxon>Eukaryota</taxon>
        <taxon>Viridiplantae</taxon>
        <taxon>Streptophyta</taxon>
        <taxon>Embryophyta</taxon>
        <taxon>Tracheophyta</taxon>
        <taxon>Spermatophyta</taxon>
        <taxon>Magnoliopsida</taxon>
        <taxon>eudicotyledons</taxon>
        <taxon>Gunneridae</taxon>
        <taxon>Pentapetalae</taxon>
        <taxon>asterids</taxon>
        <taxon>lamiids</taxon>
        <taxon>Solanales</taxon>
        <taxon>Solanaceae</taxon>
        <taxon>Solanoideae</taxon>
        <taxon>Solaneae</taxon>
        <taxon>Solanum</taxon>
    </lineage>
</organism>